<organism evidence="1 2">
    <name type="scientific">Dermacentor silvarum</name>
    <name type="common">Tick</name>
    <dbReference type="NCBI Taxonomy" id="543639"/>
    <lineage>
        <taxon>Eukaryota</taxon>
        <taxon>Metazoa</taxon>
        <taxon>Ecdysozoa</taxon>
        <taxon>Arthropoda</taxon>
        <taxon>Chelicerata</taxon>
        <taxon>Arachnida</taxon>
        <taxon>Acari</taxon>
        <taxon>Parasitiformes</taxon>
        <taxon>Ixodida</taxon>
        <taxon>Ixodoidea</taxon>
        <taxon>Ixodidae</taxon>
        <taxon>Rhipicephalinae</taxon>
        <taxon>Dermacentor</taxon>
    </lineage>
</organism>
<keyword evidence="2" id="KW-1185">Reference proteome</keyword>
<sequence>MKAFAAFGGKYQTLGALVGLLASLLWLRQPSEGNVDPDAERNVTEIIADKGYLVQEYAVTTRDGYVLPLQRIPYGRDELRSSSSSTPHRFQPRPPVILMHALLFSSSVWVVNGPEQSLPYVLADAGFDVWLGNVRGNSQSRHVNYTWYQKELWDFSFEEISEFDVPDTIDFVLNVTGHNKTLFVGHSMGAATMFGLLSEKPEYNNKISLFAAMAPAVRTHNMTSQIRHILPLMDEFAALAALFGRYDFLYHDRMIDFIVTTMCRYRVSRAICPWVINFVSGQQTRPINATRLPVFLKDTPSGTSFKNMIHMAQVYETGRFGKFDYGAERNVQVYGKATPPEYDLRRVSAPVALFWTQADALVSADHMAILREKLPNLVLDFRVADDRFSHQEFAIGVTAKEAVYDGLVDVMKRFSGQA</sequence>
<dbReference type="EMBL" id="CM023472">
    <property type="protein sequence ID" value="KAH7959447.1"/>
    <property type="molecule type" value="Genomic_DNA"/>
</dbReference>
<reference evidence="1" key="1">
    <citation type="submission" date="2020-05" db="EMBL/GenBank/DDBJ databases">
        <title>Large-scale comparative analyses of tick genomes elucidate their genetic diversity and vector capacities.</title>
        <authorList>
            <person name="Jia N."/>
            <person name="Wang J."/>
            <person name="Shi W."/>
            <person name="Du L."/>
            <person name="Sun Y."/>
            <person name="Zhan W."/>
            <person name="Jiang J."/>
            <person name="Wang Q."/>
            <person name="Zhang B."/>
            <person name="Ji P."/>
            <person name="Sakyi L.B."/>
            <person name="Cui X."/>
            <person name="Yuan T."/>
            <person name="Jiang B."/>
            <person name="Yang W."/>
            <person name="Lam T.T.-Y."/>
            <person name="Chang Q."/>
            <person name="Ding S."/>
            <person name="Wang X."/>
            <person name="Zhu J."/>
            <person name="Ruan X."/>
            <person name="Zhao L."/>
            <person name="Wei J."/>
            <person name="Que T."/>
            <person name="Du C."/>
            <person name="Cheng J."/>
            <person name="Dai P."/>
            <person name="Han X."/>
            <person name="Huang E."/>
            <person name="Gao Y."/>
            <person name="Liu J."/>
            <person name="Shao H."/>
            <person name="Ye R."/>
            <person name="Li L."/>
            <person name="Wei W."/>
            <person name="Wang X."/>
            <person name="Wang C."/>
            <person name="Yang T."/>
            <person name="Huo Q."/>
            <person name="Li W."/>
            <person name="Guo W."/>
            <person name="Chen H."/>
            <person name="Zhou L."/>
            <person name="Ni X."/>
            <person name="Tian J."/>
            <person name="Zhou Y."/>
            <person name="Sheng Y."/>
            <person name="Liu T."/>
            <person name="Pan Y."/>
            <person name="Xia L."/>
            <person name="Li J."/>
            <person name="Zhao F."/>
            <person name="Cao W."/>
        </authorList>
    </citation>
    <scope>NUCLEOTIDE SEQUENCE</scope>
    <source>
        <strain evidence="1">Dsil-2018</strain>
    </source>
</reference>
<gene>
    <name evidence="1" type="ORF">HPB49_011206</name>
</gene>
<evidence type="ECO:0000313" key="2">
    <source>
        <dbReference type="Proteomes" id="UP000821865"/>
    </source>
</evidence>
<name>A0ACB8D4T7_DERSI</name>
<proteinExistence type="predicted"/>
<dbReference type="Proteomes" id="UP000821865">
    <property type="component" value="Chromosome 3"/>
</dbReference>
<comment type="caution">
    <text evidence="1">The sequence shown here is derived from an EMBL/GenBank/DDBJ whole genome shotgun (WGS) entry which is preliminary data.</text>
</comment>
<accession>A0ACB8D4T7</accession>
<evidence type="ECO:0000313" key="1">
    <source>
        <dbReference type="EMBL" id="KAH7959447.1"/>
    </source>
</evidence>
<protein>
    <submittedName>
        <fullName evidence="1">Uncharacterized protein</fullName>
    </submittedName>
</protein>